<dbReference type="InterPro" id="IPR029058">
    <property type="entry name" value="AB_hydrolase_fold"/>
</dbReference>
<dbReference type="Pfam" id="PF00756">
    <property type="entry name" value="Esterase"/>
    <property type="match status" value="1"/>
</dbReference>
<sequence>MLEKISQAKVFGGWHQQFTHLSKVVNCSMRFAIYLPEEASSDNPVPVLYWLSGLTCTDENFMQKAAAFKAAAKLGIAIVAPDTSPRGKEVPDDADEAYDFGHGAGFYVDALQLPWKTHYQMYSYIVGELPDLIEAHFPVSKLRSISGHSMGGHGALVIGLRNSERYCSISAFSPISHPIDCPWGTKALSHYLGKDIELWKQYDAVELLKQAMARLPILVDQGEDDPFLASQLKPDLLLSAAERSGSDVKLRMQPGYDHSYFFIQSFIEDHLRFHAGFLHNQERAES</sequence>
<gene>
    <name evidence="7" type="ORF">VHP8226_00603</name>
</gene>
<name>A0ABN8DH15_9VIBR</name>
<evidence type="ECO:0000256" key="2">
    <source>
        <dbReference type="ARBA" id="ARBA00022487"/>
    </source>
</evidence>
<reference evidence="7" key="1">
    <citation type="submission" date="2021-12" db="EMBL/GenBank/DDBJ databases">
        <authorList>
            <person name="Rodrigo-Torres L."/>
            <person name="Arahal R. D."/>
            <person name="Lucena T."/>
        </authorList>
    </citation>
    <scope>NUCLEOTIDE SEQUENCE</scope>
    <source>
        <strain evidence="7">CECT 8226</strain>
    </source>
</reference>
<evidence type="ECO:0000256" key="1">
    <source>
        <dbReference type="ARBA" id="ARBA00005622"/>
    </source>
</evidence>
<comment type="catalytic activity">
    <reaction evidence="4 6">
        <text>S-formylglutathione + H2O = formate + glutathione + H(+)</text>
        <dbReference type="Rhea" id="RHEA:14961"/>
        <dbReference type="ChEBI" id="CHEBI:15377"/>
        <dbReference type="ChEBI" id="CHEBI:15378"/>
        <dbReference type="ChEBI" id="CHEBI:15740"/>
        <dbReference type="ChEBI" id="CHEBI:57688"/>
        <dbReference type="ChEBI" id="CHEBI:57925"/>
        <dbReference type="EC" id="3.1.2.12"/>
    </reaction>
</comment>
<dbReference type="EMBL" id="CAKLCM010000002">
    <property type="protein sequence ID" value="CAH0524927.1"/>
    <property type="molecule type" value="Genomic_DNA"/>
</dbReference>
<dbReference type="InterPro" id="IPR000801">
    <property type="entry name" value="Esterase-like"/>
</dbReference>
<keyword evidence="3 6" id="KW-0378">Hydrolase</keyword>
<proteinExistence type="inferred from homology"/>
<evidence type="ECO:0000313" key="7">
    <source>
        <dbReference type="EMBL" id="CAH0524927.1"/>
    </source>
</evidence>
<evidence type="ECO:0000256" key="3">
    <source>
        <dbReference type="ARBA" id="ARBA00022801"/>
    </source>
</evidence>
<evidence type="ECO:0000256" key="4">
    <source>
        <dbReference type="ARBA" id="ARBA00047590"/>
    </source>
</evidence>
<dbReference type="Gene3D" id="3.40.50.1820">
    <property type="entry name" value="alpha/beta hydrolase"/>
    <property type="match status" value="1"/>
</dbReference>
<dbReference type="NCBIfam" id="TIGR02821">
    <property type="entry name" value="fghA_ester_D"/>
    <property type="match status" value="1"/>
</dbReference>
<evidence type="ECO:0000256" key="5">
    <source>
        <dbReference type="NCBIfam" id="TIGR02821"/>
    </source>
</evidence>
<dbReference type="SUPFAM" id="SSF53474">
    <property type="entry name" value="alpha/beta-Hydrolases"/>
    <property type="match status" value="1"/>
</dbReference>
<comment type="similarity">
    <text evidence="1 6">Belongs to the esterase D family.</text>
</comment>
<comment type="function">
    <text evidence="6">Serine hydrolase involved in the detoxification of formaldehyde.</text>
</comment>
<dbReference type="InterPro" id="IPR014186">
    <property type="entry name" value="S-formylglutathione_hydrol"/>
</dbReference>
<accession>A0ABN8DH15</accession>
<keyword evidence="2 6" id="KW-0719">Serine esterase</keyword>
<dbReference type="RefSeq" id="WP_237483641.1">
    <property type="nucleotide sequence ID" value="NZ_CAKLCM010000002.1"/>
</dbReference>
<dbReference type="EC" id="3.1.2.12" evidence="5 6"/>
<dbReference type="PANTHER" id="PTHR10061:SF1">
    <property type="entry name" value="S-FORMYLGLUTATHIONE HYDROLASE YEIG"/>
    <property type="match status" value="1"/>
</dbReference>
<keyword evidence="8" id="KW-1185">Reference proteome</keyword>
<dbReference type="Proteomes" id="UP000838160">
    <property type="component" value="Unassembled WGS sequence"/>
</dbReference>
<dbReference type="GO" id="GO:0018738">
    <property type="term" value="F:S-formylglutathione hydrolase activity"/>
    <property type="evidence" value="ECO:0007669"/>
    <property type="project" value="UniProtKB-EC"/>
</dbReference>
<dbReference type="PANTHER" id="PTHR10061">
    <property type="entry name" value="S-FORMYLGLUTATHIONE HYDROLASE"/>
    <property type="match status" value="1"/>
</dbReference>
<evidence type="ECO:0000313" key="8">
    <source>
        <dbReference type="Proteomes" id="UP000838160"/>
    </source>
</evidence>
<organism evidence="7 8">
    <name type="scientific">Vibrio hippocampi</name>
    <dbReference type="NCBI Taxonomy" id="654686"/>
    <lineage>
        <taxon>Bacteria</taxon>
        <taxon>Pseudomonadati</taxon>
        <taxon>Pseudomonadota</taxon>
        <taxon>Gammaproteobacteria</taxon>
        <taxon>Vibrionales</taxon>
        <taxon>Vibrionaceae</taxon>
        <taxon>Vibrio</taxon>
    </lineage>
</organism>
<evidence type="ECO:0000256" key="6">
    <source>
        <dbReference type="RuleBase" id="RU363068"/>
    </source>
</evidence>
<protein>
    <recommendedName>
        <fullName evidence="5 6">S-formylglutathione hydrolase</fullName>
        <ecNumber evidence="5 6">3.1.2.12</ecNumber>
    </recommendedName>
</protein>
<comment type="caution">
    <text evidence="7">The sequence shown here is derived from an EMBL/GenBank/DDBJ whole genome shotgun (WGS) entry which is preliminary data.</text>
</comment>